<evidence type="ECO:0000313" key="1">
    <source>
        <dbReference type="EMBL" id="MFG6459211.1"/>
    </source>
</evidence>
<accession>A0ABW7GBD9</accession>
<gene>
    <name evidence="1" type="ORF">ACG00X_20440</name>
</gene>
<evidence type="ECO:0000313" key="2">
    <source>
        <dbReference type="Proteomes" id="UP001606305"/>
    </source>
</evidence>
<keyword evidence="2" id="KW-1185">Reference proteome</keyword>
<dbReference type="Proteomes" id="UP001606305">
    <property type="component" value="Unassembled WGS sequence"/>
</dbReference>
<dbReference type="RefSeq" id="WP_394490966.1">
    <property type="nucleotide sequence ID" value="NZ_JBIGIA010000019.1"/>
</dbReference>
<reference evidence="1 2" key="1">
    <citation type="submission" date="2024-09" db="EMBL/GenBank/DDBJ databases">
        <title>Novel species of the genus Pelomonas and Roseateles isolated from streams.</title>
        <authorList>
            <person name="Lu H."/>
        </authorList>
    </citation>
    <scope>NUCLEOTIDE SEQUENCE [LARGE SCALE GENOMIC DNA]</scope>
    <source>
        <strain evidence="1 2">BYS96W</strain>
    </source>
</reference>
<dbReference type="EMBL" id="JBIGIA010000019">
    <property type="protein sequence ID" value="MFG6459211.1"/>
    <property type="molecule type" value="Genomic_DNA"/>
</dbReference>
<organism evidence="1 2">
    <name type="scientific">Pelomonas nitida</name>
    <dbReference type="NCBI Taxonomy" id="3299027"/>
    <lineage>
        <taxon>Bacteria</taxon>
        <taxon>Pseudomonadati</taxon>
        <taxon>Pseudomonadota</taxon>
        <taxon>Betaproteobacteria</taxon>
        <taxon>Burkholderiales</taxon>
        <taxon>Sphaerotilaceae</taxon>
        <taxon>Roseateles</taxon>
    </lineage>
</organism>
<name>A0ABW7GBD9_9BURK</name>
<protein>
    <submittedName>
        <fullName evidence="1">Uncharacterized protein</fullName>
    </submittedName>
</protein>
<proteinExistence type="predicted"/>
<comment type="caution">
    <text evidence="1">The sequence shown here is derived from an EMBL/GenBank/DDBJ whole genome shotgun (WGS) entry which is preliminary data.</text>
</comment>
<sequence>MAFDLYAADRHEAISEQDAYVFSLASQAPGDFPQLNALWARFYEAFNIDAEQAGALVHELLVLHARYGAQAGKGFAPLVLRLAHFFSTAHRTGTAIRCIGD</sequence>